<feature type="transmembrane region" description="Helical" evidence="1">
    <location>
        <begin position="51"/>
        <end position="69"/>
    </location>
</feature>
<dbReference type="EMBL" id="CP116341">
    <property type="protein sequence ID" value="WOV82988.1"/>
    <property type="molecule type" value="Genomic_DNA"/>
</dbReference>
<name>A0ABZ0KSN6_9BACL</name>
<feature type="transmembrane region" description="Helical" evidence="1">
    <location>
        <begin position="76"/>
        <end position="92"/>
    </location>
</feature>
<evidence type="ECO:0000313" key="3">
    <source>
        <dbReference type="Proteomes" id="UP001303532"/>
    </source>
</evidence>
<protein>
    <recommendedName>
        <fullName evidence="4">DUF4131 domain-containing protein</fullName>
    </recommendedName>
</protein>
<evidence type="ECO:0008006" key="4">
    <source>
        <dbReference type="Google" id="ProtNLM"/>
    </source>
</evidence>
<feature type="transmembrane region" description="Helical" evidence="1">
    <location>
        <begin position="28"/>
        <end position="45"/>
    </location>
</feature>
<proteinExistence type="predicted"/>
<evidence type="ECO:0000313" key="2">
    <source>
        <dbReference type="EMBL" id="WOV82988.1"/>
    </source>
</evidence>
<keyword evidence="3" id="KW-1185">Reference proteome</keyword>
<reference evidence="2 3" key="1">
    <citation type="submission" date="2023-01" db="EMBL/GenBank/DDBJ databases">
        <title>Sporosarcina sp. nov., isolated from Korean tranditional fermented seafood 'Jeotgal'.</title>
        <authorList>
            <person name="Yang A.-I."/>
        </authorList>
    </citation>
    <scope>NUCLEOTIDE SEQUENCE [LARGE SCALE GENOMIC DNA]</scope>
    <source>
        <strain evidence="2 3">B2O-1</strain>
    </source>
</reference>
<evidence type="ECO:0000256" key="1">
    <source>
        <dbReference type="SAM" id="Phobius"/>
    </source>
</evidence>
<feature type="transmembrane region" description="Helical" evidence="1">
    <location>
        <begin position="6"/>
        <end position="21"/>
    </location>
</feature>
<keyword evidence="1" id="KW-1133">Transmembrane helix</keyword>
<sequence>MALFNYTFFILAALLSLFVIVKKMNADFLTKYLLFVLINSFFIYLIFDEKIALIVILICSIGLIFNLNYPFTKKTTLILIVSVILGILRVPVSSIEFDSYLKDTYSIECLGNECVRVEKVINDEDMKLEANKEQIQGYAFNWYYVFSAGEIKLNEKSFRAINIMGFWFPLTTPTSATN</sequence>
<dbReference type="Proteomes" id="UP001303532">
    <property type="component" value="Chromosome"/>
</dbReference>
<gene>
    <name evidence="2" type="ORF">PGH26_08525</name>
</gene>
<keyword evidence="1" id="KW-0812">Transmembrane</keyword>
<dbReference type="RefSeq" id="WP_323690660.1">
    <property type="nucleotide sequence ID" value="NZ_CP116341.1"/>
</dbReference>
<organism evidence="2 3">
    <name type="scientific">Sporosarcina jeotgali</name>
    <dbReference type="NCBI Taxonomy" id="3020056"/>
    <lineage>
        <taxon>Bacteria</taxon>
        <taxon>Bacillati</taxon>
        <taxon>Bacillota</taxon>
        <taxon>Bacilli</taxon>
        <taxon>Bacillales</taxon>
        <taxon>Caryophanaceae</taxon>
        <taxon>Sporosarcina</taxon>
    </lineage>
</organism>
<keyword evidence="1" id="KW-0472">Membrane</keyword>
<accession>A0ABZ0KSN6</accession>